<dbReference type="Gene3D" id="3.30.565.10">
    <property type="entry name" value="Histidine kinase-like ATPase, C-terminal domain"/>
    <property type="match status" value="1"/>
</dbReference>
<comment type="catalytic activity">
    <reaction evidence="1">
        <text>ATP + protein L-histidine = ADP + protein N-phospho-L-histidine.</text>
        <dbReference type="EC" id="2.7.13.3"/>
    </reaction>
</comment>
<sequence length="393" mass="41509">MVRTRESGGAARERERAARRLRGWMLAVAGAAAGALTALVELGFLLAVTAAAVPLLPLLAWRSARNRVGRVLGGGARVLTALELRRLAALFGTEIAGRPGGARSFGYLAARCPVGLFGGIVLAVFPAGVYLVLSPLEVLDGNDPGIVVFGLVFMYLSVQGTVGLVGMERELARWLLGPSHQDLMEQRIGQLTESRAGIIAAVDEERRRIERDLHDGVQQRLVVLGMLLGRARRGPDPDKGRELLGQAHEEARQALRDLREVAWRVYPTALAEAGLHAALGAVAERSSVPISLDYRLPGSPEPTVATVAYFVVAEAVTNAIKHSGADLITVRITGQEKERTIHVRISDNGGGGADPSGTGLVGLARRAAALDGRLRVDSPPGGPTTVTAELPCG</sequence>
<dbReference type="SUPFAM" id="SSF55874">
    <property type="entry name" value="ATPase domain of HSP90 chaperone/DNA topoisomerase II/histidine kinase"/>
    <property type="match status" value="1"/>
</dbReference>
<dbReference type="EMBL" id="SNYN01000007">
    <property type="protein sequence ID" value="TDQ52302.1"/>
    <property type="molecule type" value="Genomic_DNA"/>
</dbReference>
<evidence type="ECO:0000256" key="6">
    <source>
        <dbReference type="ARBA" id="ARBA00022777"/>
    </source>
</evidence>
<reference evidence="11 12" key="1">
    <citation type="submission" date="2019-03" db="EMBL/GenBank/DDBJ databases">
        <title>Genomic Encyclopedia of Type Strains, Phase IV (KMG-IV): sequencing the most valuable type-strain genomes for metagenomic binning, comparative biology and taxonomic classification.</title>
        <authorList>
            <person name="Goeker M."/>
        </authorList>
    </citation>
    <scope>NUCLEOTIDE SEQUENCE [LARGE SCALE GENOMIC DNA]</scope>
    <source>
        <strain evidence="11 12">DSM 46770</strain>
    </source>
</reference>
<protein>
    <recommendedName>
        <fullName evidence="2">histidine kinase</fullName>
        <ecNumber evidence="2">2.7.13.3</ecNumber>
    </recommendedName>
</protein>
<dbReference type="CDD" id="cd16917">
    <property type="entry name" value="HATPase_UhpB-NarQ-NarX-like"/>
    <property type="match status" value="1"/>
</dbReference>
<dbReference type="AlphaFoldDB" id="A0A4R6V1M8"/>
<name>A0A4R6V1M8_9ACTN</name>
<feature type="transmembrane region" description="Helical" evidence="9">
    <location>
        <begin position="145"/>
        <end position="166"/>
    </location>
</feature>
<dbReference type="GO" id="GO:0000155">
    <property type="term" value="F:phosphorelay sensor kinase activity"/>
    <property type="evidence" value="ECO:0007669"/>
    <property type="project" value="InterPro"/>
</dbReference>
<evidence type="ECO:0000256" key="1">
    <source>
        <dbReference type="ARBA" id="ARBA00000085"/>
    </source>
</evidence>
<comment type="caution">
    <text evidence="11">The sequence shown here is derived from an EMBL/GenBank/DDBJ whole genome shotgun (WGS) entry which is preliminary data.</text>
</comment>
<evidence type="ECO:0000256" key="8">
    <source>
        <dbReference type="ARBA" id="ARBA00023012"/>
    </source>
</evidence>
<keyword evidence="9" id="KW-1133">Transmembrane helix</keyword>
<dbReference type="PANTHER" id="PTHR24421:SF10">
    <property type="entry name" value="NITRATE_NITRITE SENSOR PROTEIN NARQ"/>
    <property type="match status" value="1"/>
</dbReference>
<proteinExistence type="predicted"/>
<dbReference type="Pfam" id="PF02518">
    <property type="entry name" value="HATPase_c"/>
    <property type="match status" value="1"/>
</dbReference>
<dbReference type="InterPro" id="IPR003594">
    <property type="entry name" value="HATPase_dom"/>
</dbReference>
<dbReference type="Proteomes" id="UP000295281">
    <property type="component" value="Unassembled WGS sequence"/>
</dbReference>
<evidence type="ECO:0000256" key="9">
    <source>
        <dbReference type="SAM" id="Phobius"/>
    </source>
</evidence>
<feature type="transmembrane region" description="Helical" evidence="9">
    <location>
        <begin position="44"/>
        <end position="61"/>
    </location>
</feature>
<feature type="domain" description="Histidine kinase/HSP90-like ATPase" evidence="10">
    <location>
        <begin position="303"/>
        <end position="393"/>
    </location>
</feature>
<dbReference type="Pfam" id="PF07730">
    <property type="entry name" value="HisKA_3"/>
    <property type="match status" value="1"/>
</dbReference>
<evidence type="ECO:0000256" key="5">
    <source>
        <dbReference type="ARBA" id="ARBA00022741"/>
    </source>
</evidence>
<feature type="transmembrane region" description="Helical" evidence="9">
    <location>
        <begin position="21"/>
        <end position="38"/>
    </location>
</feature>
<dbReference type="InterPro" id="IPR036890">
    <property type="entry name" value="HATPase_C_sf"/>
</dbReference>
<dbReference type="GO" id="GO:0005524">
    <property type="term" value="F:ATP binding"/>
    <property type="evidence" value="ECO:0007669"/>
    <property type="project" value="UniProtKB-KW"/>
</dbReference>
<keyword evidence="4" id="KW-0808">Transferase</keyword>
<evidence type="ECO:0000256" key="2">
    <source>
        <dbReference type="ARBA" id="ARBA00012438"/>
    </source>
</evidence>
<keyword evidence="8" id="KW-0902">Two-component regulatory system</keyword>
<feature type="transmembrane region" description="Helical" evidence="9">
    <location>
        <begin position="108"/>
        <end position="133"/>
    </location>
</feature>
<keyword evidence="9" id="KW-0812">Transmembrane</keyword>
<evidence type="ECO:0000256" key="7">
    <source>
        <dbReference type="ARBA" id="ARBA00022840"/>
    </source>
</evidence>
<evidence type="ECO:0000256" key="3">
    <source>
        <dbReference type="ARBA" id="ARBA00022553"/>
    </source>
</evidence>
<keyword evidence="3" id="KW-0597">Phosphoprotein</keyword>
<evidence type="ECO:0000313" key="12">
    <source>
        <dbReference type="Proteomes" id="UP000295281"/>
    </source>
</evidence>
<dbReference type="InterPro" id="IPR050482">
    <property type="entry name" value="Sensor_HK_TwoCompSys"/>
</dbReference>
<evidence type="ECO:0000313" key="11">
    <source>
        <dbReference type="EMBL" id="TDQ52302.1"/>
    </source>
</evidence>
<keyword evidence="12" id="KW-1185">Reference proteome</keyword>
<dbReference type="EC" id="2.7.13.3" evidence="2"/>
<dbReference type="PANTHER" id="PTHR24421">
    <property type="entry name" value="NITRATE/NITRITE SENSOR PROTEIN NARX-RELATED"/>
    <property type="match status" value="1"/>
</dbReference>
<dbReference type="Gene3D" id="1.20.5.1930">
    <property type="match status" value="1"/>
</dbReference>
<dbReference type="SMART" id="SM00387">
    <property type="entry name" value="HATPase_c"/>
    <property type="match status" value="1"/>
</dbReference>
<keyword evidence="9" id="KW-0472">Membrane</keyword>
<evidence type="ECO:0000259" key="10">
    <source>
        <dbReference type="SMART" id="SM00387"/>
    </source>
</evidence>
<dbReference type="GO" id="GO:0046983">
    <property type="term" value="F:protein dimerization activity"/>
    <property type="evidence" value="ECO:0007669"/>
    <property type="project" value="InterPro"/>
</dbReference>
<evidence type="ECO:0000256" key="4">
    <source>
        <dbReference type="ARBA" id="ARBA00022679"/>
    </source>
</evidence>
<dbReference type="RefSeq" id="WP_341770547.1">
    <property type="nucleotide sequence ID" value="NZ_SNYN01000007.1"/>
</dbReference>
<dbReference type="GO" id="GO:0016020">
    <property type="term" value="C:membrane"/>
    <property type="evidence" value="ECO:0007669"/>
    <property type="project" value="InterPro"/>
</dbReference>
<organism evidence="11 12">
    <name type="scientific">Actinorugispora endophytica</name>
    <dbReference type="NCBI Taxonomy" id="1605990"/>
    <lineage>
        <taxon>Bacteria</taxon>
        <taxon>Bacillati</taxon>
        <taxon>Actinomycetota</taxon>
        <taxon>Actinomycetes</taxon>
        <taxon>Streptosporangiales</taxon>
        <taxon>Nocardiopsidaceae</taxon>
        <taxon>Actinorugispora</taxon>
    </lineage>
</organism>
<keyword evidence="7" id="KW-0067">ATP-binding</keyword>
<dbReference type="InterPro" id="IPR011712">
    <property type="entry name" value="Sig_transdc_His_kin_sub3_dim/P"/>
</dbReference>
<keyword evidence="5" id="KW-0547">Nucleotide-binding</keyword>
<gene>
    <name evidence="11" type="ORF">EV190_107134</name>
</gene>
<accession>A0A4R6V1M8</accession>
<keyword evidence="6 11" id="KW-0418">Kinase</keyword>